<dbReference type="SUPFAM" id="SSF142823">
    <property type="entry name" value="ComB-like"/>
    <property type="match status" value="1"/>
</dbReference>
<dbReference type="GO" id="GO:0050532">
    <property type="term" value="F:2-phosphosulfolactate phosphatase activity"/>
    <property type="evidence" value="ECO:0007669"/>
    <property type="project" value="UniProtKB-EC"/>
</dbReference>
<dbReference type="InterPro" id="IPR005238">
    <property type="entry name" value="ComB-like"/>
</dbReference>
<dbReference type="Gene3D" id="3.90.1560.10">
    <property type="entry name" value="ComB-like"/>
    <property type="match status" value="1"/>
</dbReference>
<gene>
    <name evidence="8" type="ORF">SAMN05421743_12051</name>
</gene>
<evidence type="ECO:0000256" key="6">
    <source>
        <dbReference type="ARBA" id="ARBA00022842"/>
    </source>
</evidence>
<evidence type="ECO:0000313" key="9">
    <source>
        <dbReference type="Proteomes" id="UP000198584"/>
    </source>
</evidence>
<evidence type="ECO:0000256" key="5">
    <source>
        <dbReference type="ARBA" id="ARBA00022801"/>
    </source>
</evidence>
<evidence type="ECO:0000256" key="2">
    <source>
        <dbReference type="ARBA" id="ARBA00009997"/>
    </source>
</evidence>
<accession>A0A1H4GZ23</accession>
<comment type="similarity">
    <text evidence="2">Belongs to the ComB family.</text>
</comment>
<dbReference type="PANTHER" id="PTHR37311">
    <property type="entry name" value="2-PHOSPHOSULFOLACTATE PHOSPHATASE-RELATED"/>
    <property type="match status" value="1"/>
</dbReference>
<dbReference type="RefSeq" id="WP_093046398.1">
    <property type="nucleotide sequence ID" value="NZ_FNQR01000020.1"/>
</dbReference>
<keyword evidence="9" id="KW-1185">Reference proteome</keyword>
<protein>
    <recommendedName>
        <fullName evidence="4">Probable 2-phosphosulfolactate phosphatase</fullName>
        <ecNumber evidence="3">3.1.3.71</ecNumber>
    </recommendedName>
</protein>
<dbReference type="STRING" id="571932.SAMN05421743_12051"/>
<dbReference type="PANTHER" id="PTHR37311:SF1">
    <property type="entry name" value="2-PHOSPHOSULFOLACTATE PHOSPHATASE-RELATED"/>
    <property type="match status" value="1"/>
</dbReference>
<proteinExistence type="inferred from homology"/>
<dbReference type="GO" id="GO:0050545">
    <property type="term" value="F:sulfopyruvate decarboxylase activity"/>
    <property type="evidence" value="ECO:0007669"/>
    <property type="project" value="TreeGrafter"/>
</dbReference>
<evidence type="ECO:0000256" key="3">
    <source>
        <dbReference type="ARBA" id="ARBA00012953"/>
    </source>
</evidence>
<name>A0A1H4GZ23_9BACI</name>
<dbReference type="AlphaFoldDB" id="A0A1H4GZ23"/>
<evidence type="ECO:0000313" key="8">
    <source>
        <dbReference type="EMBL" id="SEB14827.1"/>
    </source>
</evidence>
<dbReference type="EMBL" id="FNQR01000020">
    <property type="protein sequence ID" value="SEB14827.1"/>
    <property type="molecule type" value="Genomic_DNA"/>
</dbReference>
<dbReference type="GO" id="GO:0000287">
    <property type="term" value="F:magnesium ion binding"/>
    <property type="evidence" value="ECO:0007669"/>
    <property type="project" value="InterPro"/>
</dbReference>
<keyword evidence="6" id="KW-0460">Magnesium</keyword>
<dbReference type="EC" id="3.1.3.71" evidence="3"/>
<dbReference type="InterPro" id="IPR036702">
    <property type="entry name" value="ComB-like_sf"/>
</dbReference>
<reference evidence="8 9" key="1">
    <citation type="submission" date="2016-10" db="EMBL/GenBank/DDBJ databases">
        <authorList>
            <person name="de Groot N.N."/>
        </authorList>
    </citation>
    <scope>NUCLEOTIDE SEQUENCE [LARGE SCALE GENOMIC DNA]</scope>
    <source>
        <strain evidence="8 9">CCM7597</strain>
    </source>
</reference>
<evidence type="ECO:0000256" key="1">
    <source>
        <dbReference type="ARBA" id="ARBA00001946"/>
    </source>
</evidence>
<organism evidence="8 9">
    <name type="scientific">Thalassobacillus cyri</name>
    <dbReference type="NCBI Taxonomy" id="571932"/>
    <lineage>
        <taxon>Bacteria</taxon>
        <taxon>Bacillati</taxon>
        <taxon>Bacillota</taxon>
        <taxon>Bacilli</taxon>
        <taxon>Bacillales</taxon>
        <taxon>Bacillaceae</taxon>
        <taxon>Thalassobacillus</taxon>
    </lineage>
</organism>
<evidence type="ECO:0000256" key="4">
    <source>
        <dbReference type="ARBA" id="ARBA00021948"/>
    </source>
</evidence>
<dbReference type="Pfam" id="PF04029">
    <property type="entry name" value="2-ph_phosp"/>
    <property type="match status" value="1"/>
</dbReference>
<comment type="cofactor">
    <cofactor evidence="1">
        <name>Mg(2+)</name>
        <dbReference type="ChEBI" id="CHEBI:18420"/>
    </cofactor>
</comment>
<sequence length="248" mass="27124">MKIHLLLKKEEIDPEKMQEKVTVVFDILLATSTITAALAFGAKEVVPVLNGPDAQKEASGRADGSYVLVGEYEGATIEGFLAPNPLDLKEKVQGKSVILSTTNGTVALKNSFPAKIIYAASLLNSKTVAEDIRKRFSNETIVLVCAGSSGEFNIEDFYGAGYFIDCLMANVKEEIDLTDAANAAFHFYKGNMQKGPELLKDSRIGQMLITHGFEREVDFVASSNLFQVIPKLADNGRIINHQHVEIKK</sequence>
<comment type="catalytic activity">
    <reaction evidence="7">
        <text>(2R)-O-phospho-3-sulfolactate + H2O = (2R)-3-sulfolactate + phosphate</text>
        <dbReference type="Rhea" id="RHEA:23416"/>
        <dbReference type="ChEBI" id="CHEBI:15377"/>
        <dbReference type="ChEBI" id="CHEBI:15597"/>
        <dbReference type="ChEBI" id="CHEBI:43474"/>
        <dbReference type="ChEBI" id="CHEBI:58738"/>
        <dbReference type="EC" id="3.1.3.71"/>
    </reaction>
</comment>
<dbReference type="Proteomes" id="UP000198584">
    <property type="component" value="Unassembled WGS sequence"/>
</dbReference>
<keyword evidence="5" id="KW-0378">Hydrolase</keyword>
<dbReference type="OrthoDB" id="4913at2"/>
<evidence type="ECO:0000256" key="7">
    <source>
        <dbReference type="ARBA" id="ARBA00033711"/>
    </source>
</evidence>